<reference evidence="6" key="1">
    <citation type="submission" date="2021-12" db="EMBL/GenBank/DDBJ databases">
        <title>Prjna785345.</title>
        <authorList>
            <person name="Rujirawat T."/>
            <person name="Krajaejun T."/>
        </authorList>
    </citation>
    <scope>NUCLEOTIDE SEQUENCE</scope>
    <source>
        <strain evidence="6">Pi057C3</strain>
    </source>
</reference>
<dbReference type="Pfam" id="PF00149">
    <property type="entry name" value="Metallophos"/>
    <property type="match status" value="1"/>
</dbReference>
<evidence type="ECO:0000313" key="6">
    <source>
        <dbReference type="EMBL" id="KAJ0394997.1"/>
    </source>
</evidence>
<evidence type="ECO:0000256" key="2">
    <source>
        <dbReference type="ARBA" id="ARBA00022801"/>
    </source>
</evidence>
<dbReference type="PANTHER" id="PTHR10161:SF14">
    <property type="entry name" value="TARTRATE-RESISTANT ACID PHOSPHATASE TYPE 5"/>
    <property type="match status" value="1"/>
</dbReference>
<name>A0AAD5LE83_PYTIN</name>
<feature type="compositionally biased region" description="Polar residues" evidence="3">
    <location>
        <begin position="87"/>
        <end position="97"/>
    </location>
</feature>
<feature type="domain" description="Calcineurin-like phosphoesterase" evidence="5">
    <location>
        <begin position="154"/>
        <end position="436"/>
    </location>
</feature>
<evidence type="ECO:0000256" key="1">
    <source>
        <dbReference type="ARBA" id="ARBA00022729"/>
    </source>
</evidence>
<feature type="region of interest" description="Disordered" evidence="3">
    <location>
        <begin position="1"/>
        <end position="33"/>
    </location>
</feature>
<protein>
    <recommendedName>
        <fullName evidence="5">Calcineurin-like phosphoesterase domain-containing protein</fullName>
    </recommendedName>
</protein>
<proteinExistence type="predicted"/>
<dbReference type="Gene3D" id="3.60.21.10">
    <property type="match status" value="1"/>
</dbReference>
<comment type="caution">
    <text evidence="6">The sequence shown here is derived from an EMBL/GenBank/DDBJ whole genome shotgun (WGS) entry which is preliminary data.</text>
</comment>
<dbReference type="GO" id="GO:0016787">
    <property type="term" value="F:hydrolase activity"/>
    <property type="evidence" value="ECO:0007669"/>
    <property type="project" value="UniProtKB-KW"/>
</dbReference>
<dbReference type="Proteomes" id="UP001209570">
    <property type="component" value="Unassembled WGS sequence"/>
</dbReference>
<evidence type="ECO:0000256" key="4">
    <source>
        <dbReference type="SAM" id="Phobius"/>
    </source>
</evidence>
<dbReference type="SUPFAM" id="SSF56300">
    <property type="entry name" value="Metallo-dependent phosphatases"/>
    <property type="match status" value="1"/>
</dbReference>
<evidence type="ECO:0000256" key="3">
    <source>
        <dbReference type="SAM" id="MobiDB-lite"/>
    </source>
</evidence>
<dbReference type="PANTHER" id="PTHR10161">
    <property type="entry name" value="TARTRATE-RESISTANT ACID PHOSPHATASE TYPE 5"/>
    <property type="match status" value="1"/>
</dbReference>
<sequence length="550" mass="59768">MKTPGAHYSANGRRASVSSSTSPDSRIFIPSITSQDILDEDSARKGRQRRQQRGAGFMTRKAAVVLLLVVVAVAGAIVAFVVTKGDGTSTKASNESGTSDKKASGNGNAGNSGTSKDTSTNFNSKDMKGSSGGGNAKVYTDPTSEKFSLTAFAIGDWGATTYSKNGSCCARRKGKFNPYDRHAEVGVSKLMSIQAKETKPAVVIGHGDNFYWTGINGPKDQAYRFQLTFEERHGEQNMLDVPFINVMGNHDYGGGSYICMDSNEELVECKSSTELITALKKKFDLQSTYKSPNNDRWIIKDHYYKYSVEKDGISMDIFNLEMNDADSHGADQICCQCYGYSWGNDTICKGATRGHKMCCGGDTGMYDACMDQFKQWADDSRTQLIKDVKASKATWKIVNSHYNPYGHYGEPGAKKWIDALKEAEDVHVWIAGHTHGEKHDYGTFNVHFIENGAGGGIQSESASGIPPSMKDSVSNIWTAGGLGDDGGNTYGFFSIQASKSWLKVQFHTFDSNWVLTKDDDGLKNGKIGGVAAKHCWYIPSDGSKGKACSS</sequence>
<dbReference type="EMBL" id="JAKCXM010000369">
    <property type="protein sequence ID" value="KAJ0394997.1"/>
    <property type="molecule type" value="Genomic_DNA"/>
</dbReference>
<dbReference type="AlphaFoldDB" id="A0AAD5LE83"/>
<gene>
    <name evidence="6" type="ORF">P43SY_002150</name>
</gene>
<keyword evidence="4" id="KW-0472">Membrane</keyword>
<feature type="region of interest" description="Disordered" evidence="3">
    <location>
        <begin position="87"/>
        <end position="137"/>
    </location>
</feature>
<dbReference type="InterPro" id="IPR051558">
    <property type="entry name" value="Metallophosphoesterase_PAP"/>
</dbReference>
<keyword evidence="4" id="KW-0812">Transmembrane</keyword>
<evidence type="ECO:0000313" key="7">
    <source>
        <dbReference type="Proteomes" id="UP001209570"/>
    </source>
</evidence>
<keyword evidence="1" id="KW-0732">Signal</keyword>
<dbReference type="InterPro" id="IPR004843">
    <property type="entry name" value="Calcineurin-like_PHP"/>
</dbReference>
<keyword evidence="2" id="KW-0378">Hydrolase</keyword>
<feature type="transmembrane region" description="Helical" evidence="4">
    <location>
        <begin position="62"/>
        <end position="82"/>
    </location>
</feature>
<accession>A0AAD5LE83</accession>
<dbReference type="InterPro" id="IPR029052">
    <property type="entry name" value="Metallo-depent_PP-like"/>
</dbReference>
<organism evidence="6 7">
    <name type="scientific">Pythium insidiosum</name>
    <name type="common">Pythiosis disease agent</name>
    <dbReference type="NCBI Taxonomy" id="114742"/>
    <lineage>
        <taxon>Eukaryota</taxon>
        <taxon>Sar</taxon>
        <taxon>Stramenopiles</taxon>
        <taxon>Oomycota</taxon>
        <taxon>Peronosporomycetes</taxon>
        <taxon>Pythiales</taxon>
        <taxon>Pythiaceae</taxon>
        <taxon>Pythium</taxon>
    </lineage>
</organism>
<feature type="compositionally biased region" description="Low complexity" evidence="3">
    <location>
        <begin position="104"/>
        <end position="116"/>
    </location>
</feature>
<keyword evidence="7" id="KW-1185">Reference proteome</keyword>
<keyword evidence="4" id="KW-1133">Transmembrane helix</keyword>
<evidence type="ECO:0000259" key="5">
    <source>
        <dbReference type="Pfam" id="PF00149"/>
    </source>
</evidence>